<sequence>MSHQYLLELGMEEIPARFLLDLSNQLRDKVSQFLDAERISFETIQAYATPRRLAVLVSGLASKQADLEEKAKGPALRIAKDNEGNWTKAAIGFARGQGATVDDLYVETVKDEDYVFVDKHLKGSATQTILTQINDVLASLTFPVTMHWNSYEEEFIRPVHWIVSLLDETIIPFTFLHVDAGNESKGHRFLGHSVVIDSATNYEVLLEEQKVIVDFAKRQKLIEEQIQALATENNWQVPMNQDLLDEVTSIVEWPTAFFGTFSDDYLTMPDLILTTAMRDHQRYFYVLDQTTDELLPYFISVRNGNAEFIENVVKGNEKVLRARLEDGLFFYQADLNQSVDIFNEKLKTVKEHFKLGSLADKEERVAYLVKLIGDALGSQLQATTVAKTVEAAHIYKFDLMTQVVGEFPELQGKMGQIYAEKFGLDTDIAQAIGSQYLPTTSGGALPQTETGALLALADKLDTLVNYFAVDLIPTGSNDPYALRRQATGIVEIIANQNWSLNLLDIIKPFINKLPFSGEEDELLNKLADFIKARIQQYIERQGVEYDMIESVLESYHLDINRHIQFANGLQSLKNNAAENYRLMVEALSRVVNLGVKVESSTEPSLALAQTESEQDLIRLSLQANLNDSVEDLLNYYQSLIQPIDRYFENNLVNSPDDSIKTNRQATLKRLTHTILGLFDPRKLISKF</sequence>
<keyword evidence="5 8" id="KW-0648">Protein biosynthesis</keyword>
<keyword evidence="4 8" id="KW-0067">ATP-binding</keyword>
<evidence type="ECO:0000256" key="4">
    <source>
        <dbReference type="ARBA" id="ARBA00022840"/>
    </source>
</evidence>
<keyword evidence="3 8" id="KW-0547">Nucleotide-binding</keyword>
<dbReference type="Pfam" id="PF02092">
    <property type="entry name" value="tRNA_synt_2f"/>
    <property type="match status" value="1"/>
</dbReference>
<evidence type="ECO:0000256" key="5">
    <source>
        <dbReference type="ARBA" id="ARBA00022917"/>
    </source>
</evidence>
<accession>A0ABY5P7Z6</accession>
<dbReference type="PANTHER" id="PTHR30075:SF2">
    <property type="entry name" value="GLYCINE--TRNA LIGASE, CHLOROPLASTIC_MITOCHONDRIAL 2"/>
    <property type="match status" value="1"/>
</dbReference>
<dbReference type="GO" id="GO:0004820">
    <property type="term" value="F:glycine-tRNA ligase activity"/>
    <property type="evidence" value="ECO:0007669"/>
    <property type="project" value="UniProtKB-EC"/>
</dbReference>
<dbReference type="Proteomes" id="UP001315967">
    <property type="component" value="Chromosome"/>
</dbReference>
<evidence type="ECO:0000256" key="2">
    <source>
        <dbReference type="ARBA" id="ARBA00022598"/>
    </source>
</evidence>
<protein>
    <recommendedName>
        <fullName evidence="8">Glycine--tRNA ligase beta subunit</fullName>
        <ecNumber evidence="8">6.1.1.14</ecNumber>
    </recommendedName>
    <alternativeName>
        <fullName evidence="8">Glycyl-tRNA synthetase beta subunit</fullName>
        <shortName evidence="8">GlyRS</shortName>
    </alternativeName>
</protein>
<evidence type="ECO:0000313" key="9">
    <source>
        <dbReference type="EMBL" id="UUX34610.1"/>
    </source>
</evidence>
<keyword evidence="10" id="KW-1185">Reference proteome</keyword>
<evidence type="ECO:0000256" key="7">
    <source>
        <dbReference type="ARBA" id="ARBA00047937"/>
    </source>
</evidence>
<comment type="subcellular location">
    <subcellularLocation>
        <location evidence="8">Cytoplasm</location>
    </subcellularLocation>
</comment>
<dbReference type="PRINTS" id="PR01045">
    <property type="entry name" value="TRNASYNTHGB"/>
</dbReference>
<keyword evidence="2 8" id="KW-0436">Ligase</keyword>
<name>A0ABY5P7Z6_9LACT</name>
<dbReference type="SUPFAM" id="SSF109604">
    <property type="entry name" value="HD-domain/PDEase-like"/>
    <property type="match status" value="1"/>
</dbReference>
<proteinExistence type="inferred from homology"/>
<evidence type="ECO:0000256" key="8">
    <source>
        <dbReference type="HAMAP-Rule" id="MF_00255"/>
    </source>
</evidence>
<dbReference type="EMBL" id="CP102453">
    <property type="protein sequence ID" value="UUX34610.1"/>
    <property type="molecule type" value="Genomic_DNA"/>
</dbReference>
<dbReference type="HAMAP" id="MF_00255">
    <property type="entry name" value="Gly_tRNA_synth_beta"/>
    <property type="match status" value="1"/>
</dbReference>
<comment type="similarity">
    <text evidence="1 8">Belongs to the class-II aminoacyl-tRNA synthetase family.</text>
</comment>
<evidence type="ECO:0000256" key="1">
    <source>
        <dbReference type="ARBA" id="ARBA00008226"/>
    </source>
</evidence>
<dbReference type="InterPro" id="IPR015944">
    <property type="entry name" value="Gly-tRNA-synth_bsu"/>
</dbReference>
<organism evidence="9 10">
    <name type="scientific">Fundicoccus culcitae</name>
    <dbReference type="NCBI Taxonomy" id="2969821"/>
    <lineage>
        <taxon>Bacteria</taxon>
        <taxon>Bacillati</taxon>
        <taxon>Bacillota</taxon>
        <taxon>Bacilli</taxon>
        <taxon>Lactobacillales</taxon>
        <taxon>Aerococcaceae</taxon>
        <taxon>Fundicoccus</taxon>
    </lineage>
</organism>
<dbReference type="PROSITE" id="PS50861">
    <property type="entry name" value="AA_TRNA_LIGASE_II_GLYAB"/>
    <property type="match status" value="1"/>
</dbReference>
<comment type="subunit">
    <text evidence="8">Tetramer of two alpha and two beta subunits.</text>
</comment>
<reference evidence="9 10" key="1">
    <citation type="submission" date="2022-08" db="EMBL/GenBank/DDBJ databases">
        <title>Aerococcaceae sp. nov isolated from spoiled eye mask.</title>
        <authorList>
            <person name="Zhou G."/>
            <person name="Xie X.-B."/>
            <person name="Shi Q.-S."/>
            <person name="Wang Y.-S."/>
            <person name="Wen X."/>
            <person name="Peng H."/>
            <person name="Yang X.-J."/>
            <person name="Tao H.-B."/>
            <person name="Huang X.-M."/>
        </authorList>
    </citation>
    <scope>NUCLEOTIDE SEQUENCE [LARGE SCALE GENOMIC DNA]</scope>
    <source>
        <strain evidence="10">DM20194951</strain>
    </source>
</reference>
<dbReference type="PANTHER" id="PTHR30075">
    <property type="entry name" value="GLYCYL-TRNA SYNTHETASE"/>
    <property type="match status" value="1"/>
</dbReference>
<dbReference type="EC" id="6.1.1.14" evidence="8"/>
<comment type="catalytic activity">
    <reaction evidence="7 8">
        <text>tRNA(Gly) + glycine + ATP = glycyl-tRNA(Gly) + AMP + diphosphate</text>
        <dbReference type="Rhea" id="RHEA:16013"/>
        <dbReference type="Rhea" id="RHEA-COMP:9664"/>
        <dbReference type="Rhea" id="RHEA-COMP:9683"/>
        <dbReference type="ChEBI" id="CHEBI:30616"/>
        <dbReference type="ChEBI" id="CHEBI:33019"/>
        <dbReference type="ChEBI" id="CHEBI:57305"/>
        <dbReference type="ChEBI" id="CHEBI:78442"/>
        <dbReference type="ChEBI" id="CHEBI:78522"/>
        <dbReference type="ChEBI" id="CHEBI:456215"/>
        <dbReference type="EC" id="6.1.1.14"/>
    </reaction>
</comment>
<gene>
    <name evidence="8 9" type="primary">glyS</name>
    <name evidence="9" type="ORF">NRE15_02870</name>
</gene>
<keyword evidence="8" id="KW-0963">Cytoplasm</keyword>
<dbReference type="InterPro" id="IPR006194">
    <property type="entry name" value="Gly-tRNA-synth_heterodimer"/>
</dbReference>
<keyword evidence="6 8" id="KW-0030">Aminoacyl-tRNA synthetase</keyword>
<evidence type="ECO:0000313" key="10">
    <source>
        <dbReference type="Proteomes" id="UP001315967"/>
    </source>
</evidence>
<dbReference type="NCBIfam" id="TIGR00211">
    <property type="entry name" value="glyS"/>
    <property type="match status" value="1"/>
</dbReference>
<dbReference type="RefSeq" id="WP_313794110.1">
    <property type="nucleotide sequence ID" value="NZ_CP102453.1"/>
</dbReference>
<evidence type="ECO:0000256" key="3">
    <source>
        <dbReference type="ARBA" id="ARBA00022741"/>
    </source>
</evidence>
<evidence type="ECO:0000256" key="6">
    <source>
        <dbReference type="ARBA" id="ARBA00023146"/>
    </source>
</evidence>